<dbReference type="InterPro" id="IPR051599">
    <property type="entry name" value="Cell_Envelope_Assoc"/>
</dbReference>
<dbReference type="GO" id="GO:0000270">
    <property type="term" value="P:peptidoglycan metabolic process"/>
    <property type="evidence" value="ECO:0007669"/>
    <property type="project" value="TreeGrafter"/>
</dbReference>
<gene>
    <name evidence="2" type="ordered locus">Clocl_0561</name>
</gene>
<dbReference type="Gene3D" id="3.40.50.620">
    <property type="entry name" value="HUPs"/>
    <property type="match status" value="1"/>
</dbReference>
<sequence>MKFIEDITEFIFISDEPQKSDIIFIPGSSYPEMAEKAAMLWKEKYSPLILPSGKYSIKLGSFSGPMSKTDIYTGQYTTEWEFLRDVLIKNGVGKSSILKEDEATNTYQNAIYSKKVTDRLKIEVKKAIICCQSFHARRCLMYYQLLYPQTEFTVCPVDTQGINSRNWHSTDEGIEKVLGELERCGHQFVDIFKSLRKKIKAIYGD</sequence>
<dbReference type="Pfam" id="PF02698">
    <property type="entry name" value="DUF218"/>
    <property type="match status" value="1"/>
</dbReference>
<dbReference type="EMBL" id="CP003065">
    <property type="protein sequence ID" value="AEV67272.1"/>
    <property type="molecule type" value="Genomic_DNA"/>
</dbReference>
<accession>G8LT68</accession>
<reference evidence="3" key="1">
    <citation type="submission" date="2011-12" db="EMBL/GenBank/DDBJ databases">
        <title>Complete sequence of Clostridium clariflavum DSM 19732.</title>
        <authorList>
            <consortium name="US DOE Joint Genome Institute"/>
            <person name="Lucas S."/>
            <person name="Han J."/>
            <person name="Lapidus A."/>
            <person name="Cheng J.-F."/>
            <person name="Goodwin L."/>
            <person name="Pitluck S."/>
            <person name="Peters L."/>
            <person name="Teshima H."/>
            <person name="Detter J.C."/>
            <person name="Han C."/>
            <person name="Tapia R."/>
            <person name="Land M."/>
            <person name="Hauser L."/>
            <person name="Kyrpides N."/>
            <person name="Ivanova N."/>
            <person name="Pagani I."/>
            <person name="Kitzmiller T."/>
            <person name="Lynd L."/>
            <person name="Izquierdo J."/>
            <person name="Woyke T."/>
        </authorList>
    </citation>
    <scope>NUCLEOTIDE SEQUENCE [LARGE SCALE GENOMIC DNA]</scope>
    <source>
        <strain evidence="3">DSM 19732 / NBRC 101661 / EBR45</strain>
    </source>
</reference>
<dbReference type="PANTHER" id="PTHR30336:SF4">
    <property type="entry name" value="ENVELOPE BIOGENESIS FACTOR ELYC"/>
    <property type="match status" value="1"/>
</dbReference>
<dbReference type="GO" id="GO:0005886">
    <property type="term" value="C:plasma membrane"/>
    <property type="evidence" value="ECO:0007669"/>
    <property type="project" value="TreeGrafter"/>
</dbReference>
<dbReference type="PANTHER" id="PTHR30336">
    <property type="entry name" value="INNER MEMBRANE PROTEIN, PROBABLE PERMEASE"/>
    <property type="match status" value="1"/>
</dbReference>
<evidence type="ECO:0000313" key="3">
    <source>
        <dbReference type="Proteomes" id="UP000005435"/>
    </source>
</evidence>
<name>G8LT68_ACECE</name>
<evidence type="ECO:0000259" key="1">
    <source>
        <dbReference type="Pfam" id="PF02698"/>
    </source>
</evidence>
<dbReference type="Proteomes" id="UP000005435">
    <property type="component" value="Chromosome"/>
</dbReference>
<dbReference type="GO" id="GO:0043164">
    <property type="term" value="P:Gram-negative-bacterium-type cell wall biogenesis"/>
    <property type="evidence" value="ECO:0007669"/>
    <property type="project" value="TreeGrafter"/>
</dbReference>
<dbReference type="STRING" id="720554.Clocl_0561"/>
<keyword evidence="3" id="KW-1185">Reference proteome</keyword>
<dbReference type="KEGG" id="ccl:Clocl_0561"/>
<dbReference type="eggNOG" id="COG1434">
    <property type="taxonomic scope" value="Bacteria"/>
</dbReference>
<dbReference type="InterPro" id="IPR014729">
    <property type="entry name" value="Rossmann-like_a/b/a_fold"/>
</dbReference>
<reference evidence="2 3" key="2">
    <citation type="journal article" date="2012" name="Stand. Genomic Sci.">
        <title>Complete Genome Sequence of Clostridium clariflavum DSM 19732.</title>
        <authorList>
            <person name="Izquierdo J.A."/>
            <person name="Goodwin L."/>
            <person name="Davenport K.W."/>
            <person name="Teshima H."/>
            <person name="Bruce D."/>
            <person name="Detter C."/>
            <person name="Tapia R."/>
            <person name="Han S."/>
            <person name="Land M."/>
            <person name="Hauser L."/>
            <person name="Jeffries C.D."/>
            <person name="Han J."/>
            <person name="Pitluck S."/>
            <person name="Nolan M."/>
            <person name="Chen A."/>
            <person name="Huntemann M."/>
            <person name="Mavromatis K."/>
            <person name="Mikhailova N."/>
            <person name="Liolios K."/>
            <person name="Woyke T."/>
            <person name="Lynd L.R."/>
        </authorList>
    </citation>
    <scope>NUCLEOTIDE SEQUENCE [LARGE SCALE GENOMIC DNA]</scope>
    <source>
        <strain evidence="3">DSM 19732 / NBRC 101661 / EBR45</strain>
    </source>
</reference>
<protein>
    <recommendedName>
        <fullName evidence="1">DUF218 domain-containing protein</fullName>
    </recommendedName>
</protein>
<dbReference type="HOGENOM" id="CLU_107581_3_0_9"/>
<feature type="domain" description="DUF218" evidence="1">
    <location>
        <begin position="21"/>
        <end position="166"/>
    </location>
</feature>
<proteinExistence type="predicted"/>
<dbReference type="InterPro" id="IPR003848">
    <property type="entry name" value="DUF218"/>
</dbReference>
<dbReference type="CDD" id="cd06259">
    <property type="entry name" value="YdcF-like"/>
    <property type="match status" value="1"/>
</dbReference>
<organism evidence="2 3">
    <name type="scientific">Acetivibrio clariflavus (strain DSM 19732 / NBRC 101661 / EBR45)</name>
    <name type="common">Clostridium clariflavum</name>
    <dbReference type="NCBI Taxonomy" id="720554"/>
    <lineage>
        <taxon>Bacteria</taxon>
        <taxon>Bacillati</taxon>
        <taxon>Bacillota</taxon>
        <taxon>Clostridia</taxon>
        <taxon>Eubacteriales</taxon>
        <taxon>Oscillospiraceae</taxon>
        <taxon>Acetivibrio</taxon>
    </lineage>
</organism>
<evidence type="ECO:0000313" key="2">
    <source>
        <dbReference type="EMBL" id="AEV67272.1"/>
    </source>
</evidence>
<dbReference type="RefSeq" id="WP_014253903.1">
    <property type="nucleotide sequence ID" value="NC_016627.1"/>
</dbReference>
<dbReference type="OrthoDB" id="9782395at2"/>
<dbReference type="AlphaFoldDB" id="G8LT68"/>